<evidence type="ECO:0000256" key="3">
    <source>
        <dbReference type="RuleBase" id="RU000524"/>
    </source>
</evidence>
<organism evidence="4 5">
    <name type="scientific">Ureibacillus thermophilus</name>
    <dbReference type="NCBI Taxonomy" id="367743"/>
    <lineage>
        <taxon>Bacteria</taxon>
        <taxon>Bacillati</taxon>
        <taxon>Bacillota</taxon>
        <taxon>Bacilli</taxon>
        <taxon>Bacillales</taxon>
        <taxon>Caryophanaceae</taxon>
        <taxon>Ureibacillus</taxon>
    </lineage>
</organism>
<dbReference type="Pfam" id="PF00436">
    <property type="entry name" value="SSB"/>
    <property type="match status" value="1"/>
</dbReference>
<dbReference type="HAMAP" id="MF_00984">
    <property type="entry name" value="SSB"/>
    <property type="match status" value="1"/>
</dbReference>
<reference evidence="4 5" key="1">
    <citation type="submission" date="2019-02" db="EMBL/GenBank/DDBJ databases">
        <title>Ureibacillus thermophilus.</title>
        <authorList>
            <person name="Sunny J.S."/>
            <person name="Natarajan A."/>
            <person name="Saleena L.M."/>
        </authorList>
    </citation>
    <scope>NUCLEOTIDE SEQUENCE [LARGE SCALE GENOMIC DNA]</scope>
    <source>
        <strain evidence="4 5">LM102</strain>
    </source>
</reference>
<name>A0A4P6UTA6_9BACL</name>
<comment type="subunit">
    <text evidence="2">Homotetramer.</text>
</comment>
<evidence type="ECO:0000313" key="4">
    <source>
        <dbReference type="EMBL" id="QBK25276.1"/>
    </source>
</evidence>
<gene>
    <name evidence="4" type="ORF">DKZ56_05010</name>
</gene>
<dbReference type="Gene3D" id="2.40.50.140">
    <property type="entry name" value="Nucleic acid-binding proteins"/>
    <property type="match status" value="1"/>
</dbReference>
<dbReference type="EMBL" id="CP036528">
    <property type="protein sequence ID" value="QBK25276.1"/>
    <property type="molecule type" value="Genomic_DNA"/>
</dbReference>
<dbReference type="InterPro" id="IPR011344">
    <property type="entry name" value="ssDNA-bd"/>
</dbReference>
<dbReference type="RefSeq" id="WP_208651665.1">
    <property type="nucleotide sequence ID" value="NZ_CP036528.1"/>
</dbReference>
<proteinExistence type="inferred from homology"/>
<evidence type="ECO:0000313" key="5">
    <source>
        <dbReference type="Proteomes" id="UP000291151"/>
    </source>
</evidence>
<evidence type="ECO:0000256" key="1">
    <source>
        <dbReference type="ARBA" id="ARBA00023125"/>
    </source>
</evidence>
<dbReference type="InterPro" id="IPR012340">
    <property type="entry name" value="NA-bd_OB-fold"/>
</dbReference>
<dbReference type="Proteomes" id="UP000291151">
    <property type="component" value="Chromosome"/>
</dbReference>
<dbReference type="PROSITE" id="PS50935">
    <property type="entry name" value="SSB"/>
    <property type="match status" value="1"/>
</dbReference>
<keyword evidence="5" id="KW-1185">Reference proteome</keyword>
<dbReference type="InterPro" id="IPR000424">
    <property type="entry name" value="Primosome_PriB/ssb"/>
</dbReference>
<evidence type="ECO:0000256" key="2">
    <source>
        <dbReference type="HAMAP-Rule" id="MF_00984"/>
    </source>
</evidence>
<protein>
    <recommendedName>
        <fullName evidence="2 3">Single-stranded DNA-binding protein</fullName>
        <shortName evidence="2">SSB</shortName>
    </recommendedName>
</protein>
<dbReference type="GO" id="GO:0003697">
    <property type="term" value="F:single-stranded DNA binding"/>
    <property type="evidence" value="ECO:0007669"/>
    <property type="project" value="UniProtKB-UniRule"/>
</dbReference>
<dbReference type="KEGG" id="uth:DKZ56_05010"/>
<accession>A0A4P6UTA6</accession>
<dbReference type="AlphaFoldDB" id="A0A4P6UTA6"/>
<dbReference type="PANTHER" id="PTHR10302:SF0">
    <property type="entry name" value="SINGLE-STRANDED DNA-BINDING PROTEIN, MITOCHONDRIAL"/>
    <property type="match status" value="1"/>
</dbReference>
<dbReference type="NCBIfam" id="TIGR00621">
    <property type="entry name" value="ssb"/>
    <property type="match status" value="1"/>
</dbReference>
<dbReference type="CDD" id="cd04496">
    <property type="entry name" value="SSB_OBF"/>
    <property type="match status" value="1"/>
</dbReference>
<sequence length="134" mass="14899">MNHVGLVGRLTKDPVLRAFGDNRVATSFIVAVNRNYRNSQGDVDTDFVTCTAWGKLAERIVQYCGKGSLIGINGRLQSRSYMAKENVRVFTTEVVTDDVRFYSLKPPSKQVEIEKDFVLPETEEGLPIAQGSSI</sequence>
<dbReference type="GO" id="GO:0009295">
    <property type="term" value="C:nucleoid"/>
    <property type="evidence" value="ECO:0007669"/>
    <property type="project" value="TreeGrafter"/>
</dbReference>
<keyword evidence="1 2" id="KW-0238">DNA-binding</keyword>
<dbReference type="SUPFAM" id="SSF50249">
    <property type="entry name" value="Nucleic acid-binding proteins"/>
    <property type="match status" value="1"/>
</dbReference>
<dbReference type="GO" id="GO:0006260">
    <property type="term" value="P:DNA replication"/>
    <property type="evidence" value="ECO:0007669"/>
    <property type="project" value="InterPro"/>
</dbReference>
<dbReference type="PANTHER" id="PTHR10302">
    <property type="entry name" value="SINGLE-STRANDED DNA-BINDING PROTEIN"/>
    <property type="match status" value="1"/>
</dbReference>
<comment type="caution">
    <text evidence="2">Lacks conserved residue(s) required for the propagation of feature annotation.</text>
</comment>